<gene>
    <name evidence="2" type="ORF">LARSCL_LOCUS17642</name>
</gene>
<proteinExistence type="predicted"/>
<evidence type="ECO:0000313" key="3">
    <source>
        <dbReference type="Proteomes" id="UP001497382"/>
    </source>
</evidence>
<protein>
    <submittedName>
        <fullName evidence="2">Uncharacterized protein</fullName>
    </submittedName>
</protein>
<comment type="caution">
    <text evidence="2">The sequence shown here is derived from an EMBL/GenBank/DDBJ whole genome shotgun (WGS) entry which is preliminary data.</text>
</comment>
<sequence>MSLSSKITDDEMRYFQFKARQLFLLRKEDHDWNEFCKRNTCTCCSCQTNTVPKVNKEVGVQSSPKGILPASARIPSTTLHPSNRNLPKTLNEIKTKLEKIDLTLSEMNVPAKSEMKEVTEPKEIFSQRLNALTFPIESDMAESVKSVINERRMQLIQDSLKMSLQRLQSAALRNTRQNSNIKVKKKSSGYFIPRDLERQRAAARKAYLASLEKGSVQSKVLPHSSRQKADVKRDSSKPKSLKTTIKSNFRKFNMNNNKKEEEPTLVESDKLAETKDENIEMAIDAIMDDILGETVLVINKIKQSKSEKSSAVIQNRKQVPDNVYSRNLSMDLDPKETESAMIEQFQNKLEKIKHNLHCFRKGTESNGKLEPVESESLTTVAKYVTEDEQLISPIANSSACPKSIVEIKNILPLRDLSIDPVKVRQISKCRKEYWSYLERISRSKKGNFDPWALSNLSCSKVTGWRRDTMYSCRRMLARVSLRIKKWRCFLSLSSSAFS</sequence>
<evidence type="ECO:0000313" key="2">
    <source>
        <dbReference type="EMBL" id="CAL1292413.1"/>
    </source>
</evidence>
<organism evidence="2 3">
    <name type="scientific">Larinioides sclopetarius</name>
    <dbReference type="NCBI Taxonomy" id="280406"/>
    <lineage>
        <taxon>Eukaryota</taxon>
        <taxon>Metazoa</taxon>
        <taxon>Ecdysozoa</taxon>
        <taxon>Arthropoda</taxon>
        <taxon>Chelicerata</taxon>
        <taxon>Arachnida</taxon>
        <taxon>Araneae</taxon>
        <taxon>Araneomorphae</taxon>
        <taxon>Entelegynae</taxon>
        <taxon>Araneoidea</taxon>
        <taxon>Araneidae</taxon>
        <taxon>Larinioides</taxon>
    </lineage>
</organism>
<keyword evidence="3" id="KW-1185">Reference proteome</keyword>
<dbReference type="AlphaFoldDB" id="A0AAV2BAY0"/>
<dbReference type="EMBL" id="CAXIEN010000305">
    <property type="protein sequence ID" value="CAL1292413.1"/>
    <property type="molecule type" value="Genomic_DNA"/>
</dbReference>
<evidence type="ECO:0000256" key="1">
    <source>
        <dbReference type="SAM" id="MobiDB-lite"/>
    </source>
</evidence>
<feature type="compositionally biased region" description="Basic and acidic residues" evidence="1">
    <location>
        <begin position="227"/>
        <end position="237"/>
    </location>
</feature>
<reference evidence="2 3" key="1">
    <citation type="submission" date="2024-04" db="EMBL/GenBank/DDBJ databases">
        <authorList>
            <person name="Rising A."/>
            <person name="Reimegard J."/>
            <person name="Sonavane S."/>
            <person name="Akerstrom W."/>
            <person name="Nylinder S."/>
            <person name="Hedman E."/>
            <person name="Kallberg Y."/>
        </authorList>
    </citation>
    <scope>NUCLEOTIDE SEQUENCE [LARGE SCALE GENOMIC DNA]</scope>
</reference>
<name>A0AAV2BAY0_9ARAC</name>
<feature type="non-terminal residue" evidence="2">
    <location>
        <position position="498"/>
    </location>
</feature>
<feature type="region of interest" description="Disordered" evidence="1">
    <location>
        <begin position="218"/>
        <end position="241"/>
    </location>
</feature>
<dbReference type="Proteomes" id="UP001497382">
    <property type="component" value="Unassembled WGS sequence"/>
</dbReference>
<accession>A0AAV2BAY0</accession>